<dbReference type="InterPro" id="IPR039437">
    <property type="entry name" value="FrzH/put_lumazine-bd"/>
</dbReference>
<comment type="caution">
    <text evidence="2">The sequence shown here is derived from an EMBL/GenBank/DDBJ whole genome shotgun (WGS) entry which is preliminary data.</text>
</comment>
<name>A0A966DQN1_9SPHI</name>
<proteinExistence type="predicted"/>
<dbReference type="RefSeq" id="WP_166584194.1">
    <property type="nucleotide sequence ID" value="NZ_WWEO01000036.1"/>
</dbReference>
<keyword evidence="3" id="KW-1185">Reference proteome</keyword>
<dbReference type="Proteomes" id="UP000638732">
    <property type="component" value="Unassembled WGS sequence"/>
</dbReference>
<dbReference type="EMBL" id="WWEO01000036">
    <property type="protein sequence ID" value="NCD68168.1"/>
    <property type="molecule type" value="Genomic_DNA"/>
</dbReference>
<evidence type="ECO:0000256" key="1">
    <source>
        <dbReference type="SAM" id="SignalP"/>
    </source>
</evidence>
<gene>
    <name evidence="2" type="ORF">GSY63_02225</name>
</gene>
<dbReference type="InterPro" id="IPR032710">
    <property type="entry name" value="NTF2-like_dom_sf"/>
</dbReference>
<dbReference type="Gene3D" id="3.10.450.50">
    <property type="match status" value="1"/>
</dbReference>
<sequence length="154" mass="16956">MKVLLSLVLLGMSLAVAAQDQSAEKEAIKKTISILFDGMRKGDSTLLKTAFDKKAVFHSISASAAGETKLVSGETLQDFAKAIGTPHPDVWDERVSIEEIKINGNLASVWAPYKFYRGDKFSHCGIDSFQLMKTTAGWKIIYVVDTRLKDNCPE</sequence>
<reference evidence="2" key="2">
    <citation type="submission" date="2020-10" db="EMBL/GenBank/DDBJ databases">
        <title>Mucilaginibacter sp. nov., isolated from soil.</title>
        <authorList>
            <person name="Jeon C.O."/>
        </authorList>
    </citation>
    <scope>NUCLEOTIDE SEQUENCE</scope>
    <source>
        <strain evidence="2">R11</strain>
    </source>
</reference>
<evidence type="ECO:0000313" key="3">
    <source>
        <dbReference type="Proteomes" id="UP000638732"/>
    </source>
</evidence>
<dbReference type="SUPFAM" id="SSF54427">
    <property type="entry name" value="NTF2-like"/>
    <property type="match status" value="1"/>
</dbReference>
<accession>A0A966DQN1</accession>
<organism evidence="2 3">
    <name type="scientific">Mucilaginibacter agri</name>
    <dbReference type="NCBI Taxonomy" id="2695265"/>
    <lineage>
        <taxon>Bacteria</taxon>
        <taxon>Pseudomonadati</taxon>
        <taxon>Bacteroidota</taxon>
        <taxon>Sphingobacteriia</taxon>
        <taxon>Sphingobacteriales</taxon>
        <taxon>Sphingobacteriaceae</taxon>
        <taxon>Mucilaginibacter</taxon>
    </lineage>
</organism>
<dbReference type="AlphaFoldDB" id="A0A966DQN1"/>
<keyword evidence="1" id="KW-0732">Signal</keyword>
<feature type="signal peptide" evidence="1">
    <location>
        <begin position="1"/>
        <end position="17"/>
    </location>
</feature>
<evidence type="ECO:0000313" key="2">
    <source>
        <dbReference type="EMBL" id="NCD68168.1"/>
    </source>
</evidence>
<feature type="chain" id="PRO_5037282638" description="Lumazine-binding" evidence="1">
    <location>
        <begin position="18"/>
        <end position="154"/>
    </location>
</feature>
<reference evidence="2" key="1">
    <citation type="submission" date="2020-01" db="EMBL/GenBank/DDBJ databases">
        <authorList>
            <person name="Seo Y.L."/>
        </authorList>
    </citation>
    <scope>NUCLEOTIDE SEQUENCE</scope>
    <source>
        <strain evidence="2">R11</strain>
    </source>
</reference>
<evidence type="ECO:0008006" key="4">
    <source>
        <dbReference type="Google" id="ProtNLM"/>
    </source>
</evidence>
<dbReference type="Pfam" id="PF12893">
    <property type="entry name" value="Lumazine_bd_2"/>
    <property type="match status" value="1"/>
</dbReference>
<protein>
    <recommendedName>
        <fullName evidence="4">Lumazine-binding</fullName>
    </recommendedName>
</protein>